<sequence>MAASDNMFDILELTHLIANDLSQHDLFLCCLVNKQFFRAFTPHLWHSITINQNDPILKFQSPEGRTGLLRNGHHIRVLRAYDPIALESFVAFGTTCTNLVSLDVTHSIQLYAGDSTTIRTSEMLSKGRRKGSIGVGQVRVSGPPMFGVATSSTGSGFFSASASSTAGVASPSAIVHSHAERQRDGETYLISVLERNPQLEFLVVPSHCLDCEVIVKVAGETLLSLEEFYSDADLWQREPTTCFQFHKESTTSDTGRIITGPEGVVEGCLKPTEGKLSHPLLYNYPRLKELQLEISARVNHNALERIRLVNRRFNFLVITEGLPSQVIQVLTLAPPLKHLTVKGDDGHHRAYADNDSTVKVAYLRHALTLEHLDTASYDFSPDILQALLCSTPSLRTLTTMEEDLGCRPFMEVELDALRIINSPWACTQLEVFECKILNVPRPDIVDTPVVNHVFNRVLPPGPPLGPAVAGDQPPLTGAMLAAQQESHAVQRGVLRQLGRLTHLRVFRLGRCSRDWDEVEYSRLEIRGIRTMAVDSYFDRNCLEFSLE</sequence>
<accession>A0ABQ7JLD9</accession>
<gene>
    <name evidence="1" type="ORF">BGZ96_001947</name>
</gene>
<comment type="caution">
    <text evidence="1">The sequence shown here is derived from an EMBL/GenBank/DDBJ whole genome shotgun (WGS) entry which is preliminary data.</text>
</comment>
<dbReference type="Proteomes" id="UP001194696">
    <property type="component" value="Unassembled WGS sequence"/>
</dbReference>
<keyword evidence="2" id="KW-1185">Reference proteome</keyword>
<name>A0ABQ7JLD9_9FUNG</name>
<evidence type="ECO:0008006" key="3">
    <source>
        <dbReference type="Google" id="ProtNLM"/>
    </source>
</evidence>
<feature type="non-terminal residue" evidence="1">
    <location>
        <position position="547"/>
    </location>
</feature>
<evidence type="ECO:0000313" key="2">
    <source>
        <dbReference type="Proteomes" id="UP001194696"/>
    </source>
</evidence>
<evidence type="ECO:0000313" key="1">
    <source>
        <dbReference type="EMBL" id="KAG0279481.1"/>
    </source>
</evidence>
<reference evidence="1 2" key="1">
    <citation type="journal article" date="2020" name="Fungal Divers.">
        <title>Resolving the Mortierellaceae phylogeny through synthesis of multi-gene phylogenetics and phylogenomics.</title>
        <authorList>
            <person name="Vandepol N."/>
            <person name="Liber J."/>
            <person name="Desiro A."/>
            <person name="Na H."/>
            <person name="Kennedy M."/>
            <person name="Barry K."/>
            <person name="Grigoriev I.V."/>
            <person name="Miller A.N."/>
            <person name="O'Donnell K."/>
            <person name="Stajich J.E."/>
            <person name="Bonito G."/>
        </authorList>
    </citation>
    <scope>NUCLEOTIDE SEQUENCE [LARGE SCALE GENOMIC DNA]</scope>
    <source>
        <strain evidence="1 2">AD045</strain>
    </source>
</reference>
<protein>
    <recommendedName>
        <fullName evidence="3">F-box domain-containing protein</fullName>
    </recommendedName>
</protein>
<dbReference type="EMBL" id="JAAAIM010001348">
    <property type="protein sequence ID" value="KAG0279481.1"/>
    <property type="molecule type" value="Genomic_DNA"/>
</dbReference>
<dbReference type="InterPro" id="IPR032675">
    <property type="entry name" value="LRR_dom_sf"/>
</dbReference>
<proteinExistence type="predicted"/>
<organism evidence="1 2">
    <name type="scientific">Linnemannia gamsii</name>
    <dbReference type="NCBI Taxonomy" id="64522"/>
    <lineage>
        <taxon>Eukaryota</taxon>
        <taxon>Fungi</taxon>
        <taxon>Fungi incertae sedis</taxon>
        <taxon>Mucoromycota</taxon>
        <taxon>Mortierellomycotina</taxon>
        <taxon>Mortierellomycetes</taxon>
        <taxon>Mortierellales</taxon>
        <taxon>Mortierellaceae</taxon>
        <taxon>Linnemannia</taxon>
    </lineage>
</organism>
<dbReference type="Gene3D" id="3.80.10.10">
    <property type="entry name" value="Ribonuclease Inhibitor"/>
    <property type="match status" value="1"/>
</dbReference>